<dbReference type="RefSeq" id="WP_208864514.1">
    <property type="nucleotide sequence ID" value="NZ_BMJO01000003.1"/>
</dbReference>
<reference evidence="1" key="4">
    <citation type="submission" date="2024-05" db="EMBL/GenBank/DDBJ databases">
        <authorList>
            <person name="Sun Q."/>
            <person name="Zhou Y."/>
        </authorList>
    </citation>
    <scope>NUCLEOTIDE SEQUENCE</scope>
    <source>
        <strain evidence="1">CGMCC 1.15644</strain>
    </source>
</reference>
<evidence type="ECO:0000313" key="2">
    <source>
        <dbReference type="EMBL" id="TCO29050.1"/>
    </source>
</evidence>
<dbReference type="AlphaFoldDB" id="A0A4V2S003"/>
<organism evidence="2 3">
    <name type="scientific">Pedobacter psychrotolerans</name>
    <dbReference type="NCBI Taxonomy" id="1843235"/>
    <lineage>
        <taxon>Bacteria</taxon>
        <taxon>Pseudomonadati</taxon>
        <taxon>Bacteroidota</taxon>
        <taxon>Sphingobacteriia</taxon>
        <taxon>Sphingobacteriales</taxon>
        <taxon>Sphingobacteriaceae</taxon>
        <taxon>Pedobacter</taxon>
    </lineage>
</organism>
<evidence type="ECO:0000313" key="1">
    <source>
        <dbReference type="EMBL" id="GGE53715.1"/>
    </source>
</evidence>
<dbReference type="NCBIfam" id="TIGR04256">
    <property type="entry name" value="GxxExxY"/>
    <property type="match status" value="1"/>
</dbReference>
<gene>
    <name evidence="2" type="ORF">EV200_102469</name>
    <name evidence="1" type="ORF">GCM10011413_20160</name>
</gene>
<dbReference type="EMBL" id="BMJO01000003">
    <property type="protein sequence ID" value="GGE53715.1"/>
    <property type="molecule type" value="Genomic_DNA"/>
</dbReference>
<sequence length="137" mass="16085">MSEFNMSNHFNVDDYPFQEECYIVIGIAMEIHRILGKGFSEIVYKDAFEYELTSRGIGYEREKRFVVNYKGIVLKHQFYADFVIDNKIILEIKSSNGIVDAYYAQVLNYLTISKLKVGLIINFNDKSLQYKRIIKTK</sequence>
<evidence type="ECO:0000313" key="3">
    <source>
        <dbReference type="Proteomes" id="UP000295684"/>
    </source>
</evidence>
<dbReference type="InterPro" id="IPR026350">
    <property type="entry name" value="GxxExxY"/>
</dbReference>
<accession>A0A4V2S003</accession>
<protein>
    <submittedName>
        <fullName evidence="2">GxxExxY protein</fullName>
    </submittedName>
</protein>
<reference evidence="2 3" key="3">
    <citation type="submission" date="2019-03" db="EMBL/GenBank/DDBJ databases">
        <title>Genomic Encyclopedia of Type Strains, Phase IV (KMG-IV): sequencing the most valuable type-strain genomes for metagenomic binning, comparative biology and taxonomic classification.</title>
        <authorList>
            <person name="Goeker M."/>
        </authorList>
    </citation>
    <scope>NUCLEOTIDE SEQUENCE [LARGE SCALE GENOMIC DNA]</scope>
    <source>
        <strain evidence="2 3">DSM 103236</strain>
    </source>
</reference>
<dbReference type="Proteomes" id="UP000295684">
    <property type="component" value="Unassembled WGS sequence"/>
</dbReference>
<reference evidence="4" key="2">
    <citation type="journal article" date="2019" name="Int. J. Syst. Evol. Microbiol.">
        <title>The Global Catalogue of Microorganisms (GCM) 10K type strain sequencing project: providing services to taxonomists for standard genome sequencing and annotation.</title>
        <authorList>
            <consortium name="The Broad Institute Genomics Platform"/>
            <consortium name="The Broad Institute Genome Sequencing Center for Infectious Disease"/>
            <person name="Wu L."/>
            <person name="Ma J."/>
        </authorList>
    </citation>
    <scope>NUCLEOTIDE SEQUENCE [LARGE SCALE GENOMIC DNA]</scope>
    <source>
        <strain evidence="4">CGMCC 1.15644</strain>
    </source>
</reference>
<dbReference type="Pfam" id="PF13366">
    <property type="entry name" value="PDDEXK_3"/>
    <property type="match status" value="1"/>
</dbReference>
<evidence type="ECO:0000313" key="4">
    <source>
        <dbReference type="Proteomes" id="UP000622648"/>
    </source>
</evidence>
<proteinExistence type="predicted"/>
<dbReference type="EMBL" id="SLWO01000002">
    <property type="protein sequence ID" value="TCO29050.1"/>
    <property type="molecule type" value="Genomic_DNA"/>
</dbReference>
<comment type="caution">
    <text evidence="2">The sequence shown here is derived from an EMBL/GenBank/DDBJ whole genome shotgun (WGS) entry which is preliminary data.</text>
</comment>
<dbReference type="Proteomes" id="UP000622648">
    <property type="component" value="Unassembled WGS sequence"/>
</dbReference>
<reference evidence="1" key="1">
    <citation type="journal article" date="2014" name="Int. J. Syst. Evol. Microbiol.">
        <title>Complete genome of a new Firmicutes species belonging to the dominant human colonic microbiota ('Ruminococcus bicirculans') reveals two chromosomes and a selective capacity to utilize plant glucans.</title>
        <authorList>
            <consortium name="NISC Comparative Sequencing Program"/>
            <person name="Wegmann U."/>
            <person name="Louis P."/>
            <person name="Goesmann A."/>
            <person name="Henrissat B."/>
            <person name="Duncan S.H."/>
            <person name="Flint H.J."/>
        </authorList>
    </citation>
    <scope>NUCLEOTIDE SEQUENCE</scope>
    <source>
        <strain evidence="1">CGMCC 1.15644</strain>
    </source>
</reference>
<name>A0A4V2S003_9SPHI</name>
<keyword evidence="4" id="KW-1185">Reference proteome</keyword>